<dbReference type="Proteomes" id="UP000656077">
    <property type="component" value="Unassembled WGS sequence"/>
</dbReference>
<dbReference type="SUPFAM" id="SSF52218">
    <property type="entry name" value="Flavoproteins"/>
    <property type="match status" value="1"/>
</dbReference>
<dbReference type="Gene3D" id="3.30.70.20">
    <property type="match status" value="1"/>
</dbReference>
<evidence type="ECO:0000313" key="7">
    <source>
        <dbReference type="Proteomes" id="UP000656077"/>
    </source>
</evidence>
<dbReference type="InterPro" id="IPR017896">
    <property type="entry name" value="4Fe4S_Fe-S-bd"/>
</dbReference>
<evidence type="ECO:0000259" key="5">
    <source>
        <dbReference type="PROSITE" id="PS51379"/>
    </source>
</evidence>
<feature type="domain" description="4Fe-4S ferredoxin-type" evidence="5">
    <location>
        <begin position="222"/>
        <end position="248"/>
    </location>
</feature>
<keyword evidence="2" id="KW-0479">Metal-binding</keyword>
<comment type="caution">
    <text evidence="6">The sequence shown here is derived from an EMBL/GenBank/DDBJ whole genome shotgun (WGS) entry which is preliminary data.</text>
</comment>
<dbReference type="AlphaFoldDB" id="A0A964RKG0"/>
<dbReference type="InterPro" id="IPR050572">
    <property type="entry name" value="Fe-S_Ferredoxin"/>
</dbReference>
<dbReference type="RefSeq" id="WP_160358543.1">
    <property type="nucleotide sequence ID" value="NZ_WSRQ01000008.1"/>
</dbReference>
<evidence type="ECO:0000256" key="2">
    <source>
        <dbReference type="ARBA" id="ARBA00022723"/>
    </source>
</evidence>
<dbReference type="EMBL" id="WSRQ01000008">
    <property type="protein sequence ID" value="MVX63404.1"/>
    <property type="molecule type" value="Genomic_DNA"/>
</dbReference>
<dbReference type="PANTHER" id="PTHR43687">
    <property type="entry name" value="ADENYLYLSULFATE REDUCTASE, BETA SUBUNIT"/>
    <property type="match status" value="1"/>
</dbReference>
<keyword evidence="3" id="KW-0408">Iron</keyword>
<keyword evidence="1" id="KW-0004">4Fe-4S</keyword>
<dbReference type="PANTHER" id="PTHR43687:SF1">
    <property type="entry name" value="FERREDOXIN III"/>
    <property type="match status" value="1"/>
</dbReference>
<dbReference type="InterPro" id="IPR029039">
    <property type="entry name" value="Flavoprotein-like_sf"/>
</dbReference>
<evidence type="ECO:0000313" key="6">
    <source>
        <dbReference type="EMBL" id="MVX63404.1"/>
    </source>
</evidence>
<protein>
    <submittedName>
        <fullName evidence="6">4Fe-4S ferredoxin</fullName>
    </submittedName>
</protein>
<accession>A0A964RKG0</accession>
<sequence>MELNSATSIYFSPTGTTKKVISSILKGMCISSNTTIDMTKPSIRNDLSPAIEGDIVIIGVPVYEEKIPEMLHEFLVSLEGDGKPVVLIAVYGNFGEGIALNELNDIAKNSGFNVVAAASFIGEHSFSTRGVPVQQGRPDYYDLSIAESFGRSILEKMKKVENPNNMILKIPEGKLPLMAKILPKNSARIFTKTPVADMNICNHCGVCVKLCPMNIIEKDTLKIDNNKCIRCFCCVKRCPKSARKIIYRPKFIVSKMLAEKNKIKKTPRIFI</sequence>
<organism evidence="6 7">
    <name type="scientific">Clostridium chromiireducens</name>
    <dbReference type="NCBI Taxonomy" id="225345"/>
    <lineage>
        <taxon>Bacteria</taxon>
        <taxon>Bacillati</taxon>
        <taxon>Bacillota</taxon>
        <taxon>Clostridia</taxon>
        <taxon>Eubacteriales</taxon>
        <taxon>Clostridiaceae</taxon>
        <taxon>Clostridium</taxon>
    </lineage>
</organism>
<reference evidence="6" key="1">
    <citation type="submission" date="2019-12" db="EMBL/GenBank/DDBJ databases">
        <title>Microbes associate with the intestines of laboratory mice.</title>
        <authorList>
            <person name="Navarre W."/>
            <person name="Wong E."/>
        </authorList>
    </citation>
    <scope>NUCLEOTIDE SEQUENCE</scope>
    <source>
        <strain evidence="6">NM79_F5</strain>
    </source>
</reference>
<dbReference type="GO" id="GO:0051539">
    <property type="term" value="F:4 iron, 4 sulfur cluster binding"/>
    <property type="evidence" value="ECO:0007669"/>
    <property type="project" value="UniProtKB-KW"/>
</dbReference>
<dbReference type="PROSITE" id="PS51379">
    <property type="entry name" value="4FE4S_FER_2"/>
    <property type="match status" value="2"/>
</dbReference>
<dbReference type="NCBIfam" id="NF038196">
    <property type="entry name" value="ferrodoxin_EFR1"/>
    <property type="match status" value="1"/>
</dbReference>
<dbReference type="PROSITE" id="PS00198">
    <property type="entry name" value="4FE4S_FER_1"/>
    <property type="match status" value="1"/>
</dbReference>
<name>A0A964RKG0_9CLOT</name>
<dbReference type="InterPro" id="IPR047964">
    <property type="entry name" value="EFR1-like"/>
</dbReference>
<gene>
    <name evidence="6" type="ORF">GKZ28_06810</name>
</gene>
<dbReference type="InterPro" id="IPR017900">
    <property type="entry name" value="4Fe4S_Fe_S_CS"/>
</dbReference>
<dbReference type="SUPFAM" id="SSF54862">
    <property type="entry name" value="4Fe-4S ferredoxins"/>
    <property type="match status" value="1"/>
</dbReference>
<dbReference type="Gene3D" id="3.40.50.360">
    <property type="match status" value="1"/>
</dbReference>
<evidence type="ECO:0000256" key="3">
    <source>
        <dbReference type="ARBA" id="ARBA00023004"/>
    </source>
</evidence>
<feature type="domain" description="4Fe-4S ferredoxin-type" evidence="5">
    <location>
        <begin position="192"/>
        <end position="221"/>
    </location>
</feature>
<dbReference type="GO" id="GO:0046872">
    <property type="term" value="F:metal ion binding"/>
    <property type="evidence" value="ECO:0007669"/>
    <property type="project" value="UniProtKB-KW"/>
</dbReference>
<keyword evidence="4" id="KW-0411">Iron-sulfur</keyword>
<evidence type="ECO:0000256" key="4">
    <source>
        <dbReference type="ARBA" id="ARBA00023014"/>
    </source>
</evidence>
<evidence type="ECO:0000256" key="1">
    <source>
        <dbReference type="ARBA" id="ARBA00022485"/>
    </source>
</evidence>
<proteinExistence type="predicted"/>
<dbReference type="Pfam" id="PF13237">
    <property type="entry name" value="Fer4_10"/>
    <property type="match status" value="1"/>
</dbReference>